<dbReference type="RefSeq" id="WP_377466322.1">
    <property type="nucleotide sequence ID" value="NZ_JBHUOP010000003.1"/>
</dbReference>
<feature type="domain" description="HTH tetR-type" evidence="3">
    <location>
        <begin position="4"/>
        <end position="64"/>
    </location>
</feature>
<gene>
    <name evidence="4" type="ORF">ACFSYH_07780</name>
</gene>
<feature type="DNA-binding region" description="H-T-H motif" evidence="2">
    <location>
        <begin position="27"/>
        <end position="46"/>
    </location>
</feature>
<dbReference type="InterPro" id="IPR009057">
    <property type="entry name" value="Homeodomain-like_sf"/>
</dbReference>
<evidence type="ECO:0000259" key="3">
    <source>
        <dbReference type="PROSITE" id="PS50977"/>
    </source>
</evidence>
<keyword evidence="5" id="KW-1185">Reference proteome</keyword>
<protein>
    <submittedName>
        <fullName evidence="4">TetR/AcrR family transcriptional regulator</fullName>
    </submittedName>
</protein>
<evidence type="ECO:0000256" key="1">
    <source>
        <dbReference type="ARBA" id="ARBA00023125"/>
    </source>
</evidence>
<dbReference type="EMBL" id="JBHUOP010000003">
    <property type="protein sequence ID" value="MFD2840472.1"/>
    <property type="molecule type" value="Genomic_DNA"/>
</dbReference>
<comment type="caution">
    <text evidence="4">The sequence shown here is derived from an EMBL/GenBank/DDBJ whole genome shotgun (WGS) entry which is preliminary data.</text>
</comment>
<dbReference type="InterPro" id="IPR001647">
    <property type="entry name" value="HTH_TetR"/>
</dbReference>
<organism evidence="4 5">
    <name type="scientific">Populibacterium corticicola</name>
    <dbReference type="NCBI Taxonomy" id="1812826"/>
    <lineage>
        <taxon>Bacteria</taxon>
        <taxon>Bacillati</taxon>
        <taxon>Actinomycetota</taxon>
        <taxon>Actinomycetes</taxon>
        <taxon>Micrococcales</taxon>
        <taxon>Jonesiaceae</taxon>
        <taxon>Populibacterium</taxon>
    </lineage>
</organism>
<dbReference type="Proteomes" id="UP001597391">
    <property type="component" value="Unassembled WGS sequence"/>
</dbReference>
<dbReference type="Gene3D" id="1.10.357.10">
    <property type="entry name" value="Tetracycline Repressor, domain 2"/>
    <property type="match status" value="1"/>
</dbReference>
<dbReference type="PANTHER" id="PTHR30055:SF231">
    <property type="entry name" value="TRANSCRIPTIONAL REGULATORY PROTEIN (PROBABLY DEOR-FAMILY)-RELATED"/>
    <property type="match status" value="1"/>
</dbReference>
<dbReference type="PROSITE" id="PS50977">
    <property type="entry name" value="HTH_TETR_2"/>
    <property type="match status" value="1"/>
</dbReference>
<evidence type="ECO:0000313" key="4">
    <source>
        <dbReference type="EMBL" id="MFD2840472.1"/>
    </source>
</evidence>
<accession>A0ABW5XEE0</accession>
<evidence type="ECO:0000256" key="2">
    <source>
        <dbReference type="PROSITE-ProRule" id="PRU00335"/>
    </source>
</evidence>
<name>A0ABW5XEE0_9MICO</name>
<proteinExistence type="predicted"/>
<keyword evidence="1 2" id="KW-0238">DNA-binding</keyword>
<dbReference type="SUPFAM" id="SSF46689">
    <property type="entry name" value="Homeodomain-like"/>
    <property type="match status" value="1"/>
</dbReference>
<evidence type="ECO:0000313" key="5">
    <source>
        <dbReference type="Proteomes" id="UP001597391"/>
    </source>
</evidence>
<reference evidence="5" key="1">
    <citation type="journal article" date="2019" name="Int. J. Syst. Evol. Microbiol.">
        <title>The Global Catalogue of Microorganisms (GCM) 10K type strain sequencing project: providing services to taxonomists for standard genome sequencing and annotation.</title>
        <authorList>
            <consortium name="The Broad Institute Genomics Platform"/>
            <consortium name="The Broad Institute Genome Sequencing Center for Infectious Disease"/>
            <person name="Wu L."/>
            <person name="Ma J."/>
        </authorList>
    </citation>
    <scope>NUCLEOTIDE SEQUENCE [LARGE SCALE GENOMIC DNA]</scope>
    <source>
        <strain evidence="5">KCTC 33576</strain>
    </source>
</reference>
<dbReference type="PRINTS" id="PR00455">
    <property type="entry name" value="HTHTETR"/>
</dbReference>
<dbReference type="PANTHER" id="PTHR30055">
    <property type="entry name" value="HTH-TYPE TRANSCRIPTIONAL REGULATOR RUTR"/>
    <property type="match status" value="1"/>
</dbReference>
<sequence>MDTSDKRERILDATLDLVAQSGLTGATYRTIAVESGVPLGSMTYYFSSREELLFAAFQRFTHISFARMKEAAAPNDRNLVDSLTQLILTETTSERLRDRILLAELYVLSYREQRYAELTREWMKRAHEVIAEANPLVSPRALDAAQEGLTIQRHFMPEEVTEELIFATLNKIATVP</sequence>
<dbReference type="InterPro" id="IPR050109">
    <property type="entry name" value="HTH-type_TetR-like_transc_reg"/>
</dbReference>
<dbReference type="Pfam" id="PF00440">
    <property type="entry name" value="TetR_N"/>
    <property type="match status" value="1"/>
</dbReference>